<gene>
    <name evidence="2" type="ORF">T12_16905</name>
</gene>
<sequence length="85" mass="9314">METVMSVVVLQRQLALAVVAEQLPLLGWIPCGQADNRRTTDDPLVHFGRRSSSRTGDLIFTLSRTSIYIPLATGVNLSNTSTWLG</sequence>
<feature type="chain" id="PRO_5006873900" description="Secreted protein" evidence="1">
    <location>
        <begin position="21"/>
        <end position="85"/>
    </location>
</feature>
<feature type="signal peptide" evidence="1">
    <location>
        <begin position="1"/>
        <end position="20"/>
    </location>
</feature>
<evidence type="ECO:0000313" key="2">
    <source>
        <dbReference type="EMBL" id="KRY14056.1"/>
    </source>
</evidence>
<name>A0A0V0ZN57_9BILA</name>
<keyword evidence="3" id="KW-1185">Reference proteome</keyword>
<proteinExistence type="predicted"/>
<accession>A0A0V0ZN57</accession>
<dbReference type="Proteomes" id="UP000054783">
    <property type="component" value="Unassembled WGS sequence"/>
</dbReference>
<dbReference type="AlphaFoldDB" id="A0A0V0ZN57"/>
<dbReference type="EMBL" id="JYDQ01000125">
    <property type="protein sequence ID" value="KRY14056.1"/>
    <property type="molecule type" value="Genomic_DNA"/>
</dbReference>
<keyword evidence="1" id="KW-0732">Signal</keyword>
<protein>
    <recommendedName>
        <fullName evidence="4">Secreted protein</fullName>
    </recommendedName>
</protein>
<evidence type="ECO:0008006" key="4">
    <source>
        <dbReference type="Google" id="ProtNLM"/>
    </source>
</evidence>
<reference evidence="2 3" key="1">
    <citation type="submission" date="2015-01" db="EMBL/GenBank/DDBJ databases">
        <title>Evolution of Trichinella species and genotypes.</title>
        <authorList>
            <person name="Korhonen P.K."/>
            <person name="Edoardo P."/>
            <person name="Giuseppe L.R."/>
            <person name="Gasser R.B."/>
        </authorList>
    </citation>
    <scope>NUCLEOTIDE SEQUENCE [LARGE SCALE GENOMIC DNA]</scope>
    <source>
        <strain evidence="2">ISS2496</strain>
    </source>
</reference>
<evidence type="ECO:0000313" key="3">
    <source>
        <dbReference type="Proteomes" id="UP000054783"/>
    </source>
</evidence>
<organism evidence="2 3">
    <name type="scientific">Trichinella patagoniensis</name>
    <dbReference type="NCBI Taxonomy" id="990121"/>
    <lineage>
        <taxon>Eukaryota</taxon>
        <taxon>Metazoa</taxon>
        <taxon>Ecdysozoa</taxon>
        <taxon>Nematoda</taxon>
        <taxon>Enoplea</taxon>
        <taxon>Dorylaimia</taxon>
        <taxon>Trichinellida</taxon>
        <taxon>Trichinellidae</taxon>
        <taxon>Trichinella</taxon>
    </lineage>
</organism>
<evidence type="ECO:0000256" key="1">
    <source>
        <dbReference type="SAM" id="SignalP"/>
    </source>
</evidence>
<comment type="caution">
    <text evidence="2">The sequence shown here is derived from an EMBL/GenBank/DDBJ whole genome shotgun (WGS) entry which is preliminary data.</text>
</comment>